<evidence type="ECO:0000313" key="2">
    <source>
        <dbReference type="Proteomes" id="UP000040453"/>
    </source>
</evidence>
<proteinExistence type="predicted"/>
<dbReference type="EMBL" id="CDGG01000001">
    <property type="protein sequence ID" value="CEI83717.1"/>
    <property type="molecule type" value="Genomic_DNA"/>
</dbReference>
<dbReference type="OrthoDB" id="2721678at2"/>
<protein>
    <submittedName>
        <fullName evidence="1">Uncharacterized protein</fullName>
    </submittedName>
</protein>
<keyword evidence="2" id="KW-1185">Reference proteome</keyword>
<evidence type="ECO:0000313" key="1">
    <source>
        <dbReference type="EMBL" id="CEI83717.1"/>
    </source>
</evidence>
<sequence length="71" mass="8350">MLLSKSALPEENKGYSKKDMEAQIEQIQEQLALIHFKLKAKVDSEVWVQFQTKTNSLKQTELEFQRLKQLL</sequence>
<accession>A0A0A1MW97</accession>
<name>A0A0A1MW97_9BACI</name>
<dbReference type="AlphaFoldDB" id="A0A0A1MW97"/>
<dbReference type="STRING" id="545501.BN997_03638"/>
<gene>
    <name evidence="1" type="ORF">BN997_03638</name>
</gene>
<dbReference type="RefSeq" id="WP_042534092.1">
    <property type="nucleotide sequence ID" value="NZ_CAXOIH010000007.1"/>
</dbReference>
<organism evidence="1 2">
    <name type="scientific">Oceanobacillus oncorhynchi</name>
    <dbReference type="NCBI Taxonomy" id="545501"/>
    <lineage>
        <taxon>Bacteria</taxon>
        <taxon>Bacillati</taxon>
        <taxon>Bacillota</taxon>
        <taxon>Bacilli</taxon>
        <taxon>Bacillales</taxon>
        <taxon>Bacillaceae</taxon>
        <taxon>Oceanobacillus</taxon>
    </lineage>
</organism>
<dbReference type="Proteomes" id="UP000040453">
    <property type="component" value="Unassembled WGS sequence"/>
</dbReference>
<reference evidence="1 2" key="1">
    <citation type="submission" date="2014-11" db="EMBL/GenBank/DDBJ databases">
        <authorList>
            <person name="Urmite Genomes Urmite Genomes"/>
        </authorList>
    </citation>
    <scope>NUCLEOTIDE SEQUENCE [LARGE SCALE GENOMIC DNA]</scope>
    <source>
        <strain evidence="1 2">Oc5</strain>
    </source>
</reference>